<gene>
    <name evidence="2" type="ORF">MNBD_ACTINO02-2372</name>
</gene>
<dbReference type="CDD" id="cd06558">
    <property type="entry name" value="crotonase-like"/>
    <property type="match status" value="1"/>
</dbReference>
<reference evidence="2" key="1">
    <citation type="submission" date="2018-06" db="EMBL/GenBank/DDBJ databases">
        <authorList>
            <person name="Zhirakovskaya E."/>
        </authorList>
    </citation>
    <scope>NUCLEOTIDE SEQUENCE</scope>
</reference>
<dbReference type="SUPFAM" id="SSF52096">
    <property type="entry name" value="ClpP/crotonase"/>
    <property type="match status" value="1"/>
</dbReference>
<dbReference type="Pfam" id="PF00378">
    <property type="entry name" value="ECH_1"/>
    <property type="match status" value="1"/>
</dbReference>
<dbReference type="Gene3D" id="3.90.226.10">
    <property type="entry name" value="2-enoyl-CoA Hydratase, Chain A, domain 1"/>
    <property type="match status" value="1"/>
</dbReference>
<dbReference type="PANTHER" id="PTHR42964">
    <property type="entry name" value="ENOYL-COA HYDRATASE"/>
    <property type="match status" value="1"/>
</dbReference>
<keyword evidence="2" id="KW-0456">Lyase</keyword>
<dbReference type="EMBL" id="UOEK01000143">
    <property type="protein sequence ID" value="VAV98522.1"/>
    <property type="molecule type" value="Genomic_DNA"/>
</dbReference>
<evidence type="ECO:0000313" key="2">
    <source>
        <dbReference type="EMBL" id="VAV98522.1"/>
    </source>
</evidence>
<dbReference type="AlphaFoldDB" id="A0A3B0S3X3"/>
<proteinExistence type="inferred from homology"/>
<organism evidence="2">
    <name type="scientific">hydrothermal vent metagenome</name>
    <dbReference type="NCBI Taxonomy" id="652676"/>
    <lineage>
        <taxon>unclassified sequences</taxon>
        <taxon>metagenomes</taxon>
        <taxon>ecological metagenomes</taxon>
    </lineage>
</organism>
<dbReference type="InterPro" id="IPR051683">
    <property type="entry name" value="Enoyl-CoA_Hydratase/Isomerase"/>
</dbReference>
<dbReference type="EC" id="4.2.1.17" evidence="2"/>
<name>A0A3B0S3X3_9ZZZZ</name>
<accession>A0A3B0S3X3</accession>
<comment type="similarity">
    <text evidence="1">Belongs to the enoyl-CoA hydratase/isomerase family.</text>
</comment>
<protein>
    <submittedName>
        <fullName evidence="2">Enoyl-CoA hydratase</fullName>
        <ecNumber evidence="2">4.2.1.17</ecNumber>
    </submittedName>
</protein>
<evidence type="ECO:0000256" key="1">
    <source>
        <dbReference type="ARBA" id="ARBA00005254"/>
    </source>
</evidence>
<dbReference type="PANTHER" id="PTHR42964:SF1">
    <property type="entry name" value="POLYKETIDE BIOSYNTHESIS ENOYL-COA HYDRATASE PKSH-RELATED"/>
    <property type="match status" value="1"/>
</dbReference>
<dbReference type="InterPro" id="IPR029045">
    <property type="entry name" value="ClpP/crotonase-like_dom_sf"/>
</dbReference>
<dbReference type="GO" id="GO:0004300">
    <property type="term" value="F:enoyl-CoA hydratase activity"/>
    <property type="evidence" value="ECO:0007669"/>
    <property type="project" value="UniProtKB-EC"/>
</dbReference>
<sequence length="241" mass="25270">MVLYEKLGGRATVTIDEPERHNPMSAATMGGLLDVMRRATHDHDVRVVVITGAGEKTFSAGGDLGGGFVDSVLAGHEGRGSLASLFRQMRRCGKPTIARVNGHALGGGFGLAAACDITIASDRATFGTPEINVGLWPMMISAVLKSLVPRKALLDMMLTGRRFSADEAVQLGIATRVVPHADLDAEVDKVVDSLLALSPAALALGKEAFYAIEDMGLDAALDHLHIGLTALSTTNDAREGV</sequence>
<feature type="non-terminal residue" evidence="2">
    <location>
        <position position="241"/>
    </location>
</feature>
<dbReference type="InterPro" id="IPR001753">
    <property type="entry name" value="Enoyl-CoA_hydra/iso"/>
</dbReference>